<dbReference type="GO" id="GO:0060090">
    <property type="term" value="F:molecular adaptor activity"/>
    <property type="evidence" value="ECO:0007669"/>
    <property type="project" value="InterPro"/>
</dbReference>
<evidence type="ECO:0000259" key="5">
    <source>
        <dbReference type="Pfam" id="PF13001"/>
    </source>
</evidence>
<dbReference type="Proteomes" id="UP000001396">
    <property type="component" value="Unassembled WGS sequence"/>
</dbReference>
<dbReference type="InterPro" id="IPR024372">
    <property type="entry name" value="Ecm29_N"/>
</dbReference>
<organism evidence="8 9">
    <name type="scientific">Heterostelium pallidum (strain ATCC 26659 / Pp 5 / PN500)</name>
    <name type="common">Cellular slime mold</name>
    <name type="synonym">Polysphondylium pallidum</name>
    <dbReference type="NCBI Taxonomy" id="670386"/>
    <lineage>
        <taxon>Eukaryota</taxon>
        <taxon>Amoebozoa</taxon>
        <taxon>Evosea</taxon>
        <taxon>Eumycetozoa</taxon>
        <taxon>Dictyostelia</taxon>
        <taxon>Acytosteliales</taxon>
        <taxon>Acytosteliaceae</taxon>
        <taxon>Heterostelium</taxon>
    </lineage>
</organism>
<dbReference type="PANTHER" id="PTHR23346">
    <property type="entry name" value="TRANSLATIONAL ACTIVATOR GCN1-RELATED"/>
    <property type="match status" value="1"/>
</dbReference>
<keyword evidence="4" id="KW-0647">Proteasome</keyword>
<proteinExistence type="predicted"/>
<evidence type="ECO:0000313" key="8">
    <source>
        <dbReference type="EMBL" id="EFA86362.1"/>
    </source>
</evidence>
<feature type="domain" description="Proteasome component Ecm29 N-terminal" evidence="5">
    <location>
        <begin position="18"/>
        <end position="505"/>
    </location>
</feature>
<dbReference type="Pfam" id="PF24492">
    <property type="entry name" value="HEAT_ECM29"/>
    <property type="match status" value="1"/>
</dbReference>
<dbReference type="InParanoid" id="D3AVN9"/>
<dbReference type="GO" id="GO:0000502">
    <property type="term" value="C:proteasome complex"/>
    <property type="evidence" value="ECO:0007669"/>
    <property type="project" value="UniProtKB-KW"/>
</dbReference>
<dbReference type="EMBL" id="ADBJ01000002">
    <property type="protein sequence ID" value="EFA86362.1"/>
    <property type="molecule type" value="Genomic_DNA"/>
</dbReference>
<dbReference type="InterPro" id="IPR055444">
    <property type="entry name" value="ARM_ECM29"/>
</dbReference>
<dbReference type="InterPro" id="IPR016024">
    <property type="entry name" value="ARM-type_fold"/>
</dbReference>
<dbReference type="GO" id="GO:0043248">
    <property type="term" value="P:proteasome assembly"/>
    <property type="evidence" value="ECO:0007669"/>
    <property type="project" value="InterPro"/>
</dbReference>
<dbReference type="RefSeq" id="XP_020438467.1">
    <property type="nucleotide sequence ID" value="XM_020571193.1"/>
</dbReference>
<dbReference type="SUPFAM" id="SSF48371">
    <property type="entry name" value="ARM repeat"/>
    <property type="match status" value="3"/>
</dbReference>
<evidence type="ECO:0000256" key="4">
    <source>
        <dbReference type="ARBA" id="ARBA00022942"/>
    </source>
</evidence>
<evidence type="ECO:0000313" key="9">
    <source>
        <dbReference type="Proteomes" id="UP000001396"/>
    </source>
</evidence>
<evidence type="ECO:0000259" key="6">
    <source>
        <dbReference type="Pfam" id="PF23702"/>
    </source>
</evidence>
<feature type="domain" description="ECM29 ARM-like repeats" evidence="6">
    <location>
        <begin position="600"/>
        <end position="767"/>
    </location>
</feature>
<dbReference type="STRING" id="670386.D3AVN9"/>
<gene>
    <name evidence="8" type="ORF">PPL_00154</name>
</gene>
<evidence type="ECO:0000259" key="7">
    <source>
        <dbReference type="Pfam" id="PF24492"/>
    </source>
</evidence>
<evidence type="ECO:0000256" key="3">
    <source>
        <dbReference type="ARBA" id="ARBA00022737"/>
    </source>
</evidence>
<dbReference type="PANTHER" id="PTHR23346:SF19">
    <property type="entry name" value="PROTEASOME ADAPTER AND SCAFFOLD PROTEIN ECM29"/>
    <property type="match status" value="1"/>
</dbReference>
<dbReference type="Pfam" id="PF13001">
    <property type="entry name" value="ECM29_N"/>
    <property type="match status" value="1"/>
</dbReference>
<dbReference type="GO" id="GO:0036503">
    <property type="term" value="P:ERAD pathway"/>
    <property type="evidence" value="ECO:0007669"/>
    <property type="project" value="TreeGrafter"/>
</dbReference>
<name>D3AVN9_HETP5</name>
<dbReference type="FunCoup" id="D3AVN9">
    <property type="interactions" value="956"/>
</dbReference>
<dbReference type="Pfam" id="PF23731">
    <property type="entry name" value="ARM_ECM29_C"/>
    <property type="match status" value="1"/>
</dbReference>
<keyword evidence="2" id="KW-0963">Cytoplasm</keyword>
<dbReference type="GeneID" id="31355688"/>
<evidence type="ECO:0000256" key="1">
    <source>
        <dbReference type="ARBA" id="ARBA00004496"/>
    </source>
</evidence>
<dbReference type="GO" id="GO:0005737">
    <property type="term" value="C:cytoplasm"/>
    <property type="evidence" value="ECO:0007669"/>
    <property type="project" value="UniProtKB-SubCell"/>
</dbReference>
<accession>D3AVN9</accession>
<protein>
    <submittedName>
        <fullName evidence="8">Uncharacterized protein</fullName>
    </submittedName>
</protein>
<dbReference type="Pfam" id="PF23702">
    <property type="entry name" value="ARM_ECM29"/>
    <property type="match status" value="1"/>
</dbReference>
<feature type="domain" description="Proteasome adapter and scaffold protein ECM29 HEAT-repeat" evidence="7">
    <location>
        <begin position="1258"/>
        <end position="1411"/>
    </location>
</feature>
<evidence type="ECO:0000256" key="2">
    <source>
        <dbReference type="ARBA" id="ARBA00022490"/>
    </source>
</evidence>
<sequence length="1786" mass="201790">MNSNSNSPTTPTNDVKELDNILFRFALTDNGVSFNKFLDSYLVDVIGRLASSDALVKKKVMEVLSNINKRTMFANDLIYPIDKLLALYRDSATPLVVRNFAIVYIEKAFNSLPKDQRQSYLTAIVDGLSSLPIQHQDIFCHIILSIILTITSFPKIDSERDKLYPFKNNEKDCNLLLDFFLDFLMIPTANLPKTKEELVIPPGHSMISLQRIMGKNIDKYDFNSIVERKMSILNFLASGLFADTDVIVHFIIASTDIFQEVNRKGEDTLRRLPKINWENPALIKKLYFIFQGTSAEENKPVDQQRKPGSSQTREKILHYFCKSLLAANSFPATLQIIFESVYGSSSTMRLKHSAMTFVQWVFRHAEDRYIQTFGPIILSGLLKLLDSMDNDSGKEVNELKSFTYTSLGLLCKRNNSLFNKDLTLVLKLMSKIGKEESLVSSAIQDCLVMIREAFIDLKDQTMKDNLIKILMKFIYNNEYLIRYIVLQWAQHCFPFENVASRYFSLVMVGDVRPDIREEARRGLEPYEHNGNMLIPSGDAATAKYPDFKQLLNYIVENRKEIIESKQKIAQGVIQNLGFTSVSFEYILTLLRTSMRKTALSQKKTVQQYLNESLDRSTMESYMDLIESALVSKAGDDLYLLFNIYPAFIEKFVAKIDQLNQFLKNGKYSTRELIAKMIGLVASQLPQEVRTSLVEQYLKTVTTEKDQLEIFGPLYTLAYMIAKNQHDKKPLDALISEQQFRSLIEHVKQFFKNTNVTLKVASIACVGIIGLYAPIPYLSKEEKESIIKELATMLEVGSERGVSESVLISLGWISLGDPNLGATRKYMVDCLFKQVNNKNEELQFTVGDTLSLIIGEHLMQSNMIHPFSPFTTEELKSEIQEENEAIGQKTDQDVTMTDNNTVNDEKNQELVATLERILSSYFSDRQSPVTRCSAGTWMLCILKNFGSRPEIQSLLPQIQNGFCSLLADNNELTQDIASKGLTLVYESSNDPKFKEFLVSNLSKTLAGKPAQKAPGSSELLPEGAVGKTGQVATFKELSTLSTDLGKPDMIYKFMNLSSHHQIWNSKKGASFAIVSLASKAKEEFAPLLPYLVPKIYRYIYDPSPKIATSMKNIMSSIIDAKDIFPKYFEPIIKDLIQGMGQSAWRVREASCAAIPDTISHASSQDLLPYIEELFYMNFRTLDDIKESVRKAAESSIKSLGTVTSRLVDPTSTSKATAGDILKVVLPLLLEKGISNESKEVKIFTIQQLQKITNTSKDLIRPYVPQMVHVLLESLSSMESAAFNYATMHAESYNLTQEQLEKVRIEVSKSSPLNDILETLIKYIDQTNISDVMLNIIQMIQFSVGVVTRVGVAKFISNLFQSRYVSVDVPEPLMQKLINAIFPSIMDKSPATRRQFVATLCITVKKSNNTKLMKQTISQVMGLVIPNKETGEIPSQGDEIVALETSGIFFRELYKIASTEIQPFNKDLIPFLYFFRSHPKPEVAELFKTIWDDNSIGNIKLYTDEIIKMISINLLSSSWTAKQQGALCLSNLTNDIKNMMHGHLPVVLDLVAKGLLGKTYSGKDTLLESMSAICIICCDEIKSAPNDGKMPSAVDILTVMIQECKKSDLEYKRKALANLSKIISAFKDIDVYQKVSEILYPILFEQEKEKKDDSEEVDPKTKPMMIMVRTAAYNVIGEAYSAASKETQVKNANIADKLLENLIHSIWSEQVSILAAMKLVIHSLWENGNEDSKILSERWVPAFMENILECLNTTKYTVVKKSVLDLIEQIITDGKKYSVLEYKLIKSI</sequence>
<dbReference type="Gene3D" id="1.25.10.10">
    <property type="entry name" value="Leucine-rich Repeat Variant"/>
    <property type="match status" value="3"/>
</dbReference>
<keyword evidence="9" id="KW-1185">Reference proteome</keyword>
<dbReference type="InterPro" id="IPR055443">
    <property type="entry name" value="HEAT_ECM29"/>
</dbReference>
<comment type="subcellular location">
    <subcellularLocation>
        <location evidence="1">Cytoplasm</location>
    </subcellularLocation>
</comment>
<dbReference type="GO" id="GO:0005634">
    <property type="term" value="C:nucleus"/>
    <property type="evidence" value="ECO:0007669"/>
    <property type="project" value="TreeGrafter"/>
</dbReference>
<comment type="caution">
    <text evidence="8">The sequence shown here is derived from an EMBL/GenBank/DDBJ whole genome shotgun (WGS) entry which is preliminary data.</text>
</comment>
<dbReference type="InterPro" id="IPR011989">
    <property type="entry name" value="ARM-like"/>
</dbReference>
<keyword evidence="3" id="KW-0677">Repeat</keyword>
<reference evidence="8 9" key="1">
    <citation type="journal article" date="2011" name="Genome Res.">
        <title>Phylogeny-wide analysis of social amoeba genomes highlights ancient origins for complex intercellular communication.</title>
        <authorList>
            <person name="Heidel A.J."/>
            <person name="Lawal H.M."/>
            <person name="Felder M."/>
            <person name="Schilde C."/>
            <person name="Helps N.R."/>
            <person name="Tunggal B."/>
            <person name="Rivero F."/>
            <person name="John U."/>
            <person name="Schleicher M."/>
            <person name="Eichinger L."/>
            <person name="Platzer M."/>
            <person name="Noegel A.A."/>
            <person name="Schaap P."/>
            <person name="Gloeckner G."/>
        </authorList>
    </citation>
    <scope>NUCLEOTIDE SEQUENCE [LARGE SCALE GENOMIC DNA]</scope>
    <source>
        <strain evidence="9">ATCC 26659 / Pp 5 / PN500</strain>
    </source>
</reference>
<dbReference type="OMA" id="CRIKDIE"/>